<organism evidence="3">
    <name type="scientific">Onchocerca flexuosa</name>
    <dbReference type="NCBI Taxonomy" id="387005"/>
    <lineage>
        <taxon>Eukaryota</taxon>
        <taxon>Metazoa</taxon>
        <taxon>Ecdysozoa</taxon>
        <taxon>Nematoda</taxon>
        <taxon>Chromadorea</taxon>
        <taxon>Rhabditida</taxon>
        <taxon>Spirurina</taxon>
        <taxon>Spiruromorpha</taxon>
        <taxon>Filarioidea</taxon>
        <taxon>Onchocercidae</taxon>
        <taxon>Onchocerca</taxon>
    </lineage>
</organism>
<proteinExistence type="predicted"/>
<gene>
    <name evidence="1" type="ORF">OFLC_LOCUS12274</name>
</gene>
<evidence type="ECO:0000313" key="3">
    <source>
        <dbReference type="WBParaSite" id="OFLC_0001227501-mRNA-1"/>
    </source>
</evidence>
<evidence type="ECO:0000313" key="1">
    <source>
        <dbReference type="EMBL" id="VDO83453.1"/>
    </source>
</evidence>
<evidence type="ECO:0000313" key="2">
    <source>
        <dbReference type="Proteomes" id="UP000267606"/>
    </source>
</evidence>
<dbReference type="Proteomes" id="UP000267606">
    <property type="component" value="Unassembled WGS sequence"/>
</dbReference>
<dbReference type="EMBL" id="UZAJ01018856">
    <property type="protein sequence ID" value="VDO83453.1"/>
    <property type="molecule type" value="Genomic_DNA"/>
</dbReference>
<accession>A0A183HXR2</accession>
<reference evidence="1 2" key="2">
    <citation type="submission" date="2018-11" db="EMBL/GenBank/DDBJ databases">
        <authorList>
            <consortium name="Pathogen Informatics"/>
        </authorList>
    </citation>
    <scope>NUCLEOTIDE SEQUENCE [LARGE SCALE GENOMIC DNA]</scope>
</reference>
<dbReference type="AlphaFoldDB" id="A0A183HXR2"/>
<keyword evidence="2" id="KW-1185">Reference proteome</keyword>
<name>A0A183HXR2_9BILA</name>
<protein>
    <submittedName>
        <fullName evidence="1 3">Uncharacterized protein</fullName>
    </submittedName>
</protein>
<reference evidence="3" key="1">
    <citation type="submission" date="2016-06" db="UniProtKB">
        <authorList>
            <consortium name="WormBaseParasite"/>
        </authorList>
    </citation>
    <scope>IDENTIFICATION</scope>
</reference>
<dbReference type="WBParaSite" id="OFLC_0001227501-mRNA-1">
    <property type="protein sequence ID" value="OFLC_0001227501-mRNA-1"/>
    <property type="gene ID" value="OFLC_0001227501"/>
</dbReference>
<sequence>MVHQYIDIYGTTTTTTTTTTATMNRVLCREK</sequence>